<keyword evidence="3" id="KW-1185">Reference proteome</keyword>
<sequence>MAEDFDGFLQRREAAARAYTTGDPAPLLAMTAAEGQVTFLDPGGNALQGAQPVRISFAEGSAMFGPSTTTRFEVLDSGASGDLAWWTGFQLAEAELKGQPGHVPMRLRITEVFRRSGGAWLLVHRHASQASESR</sequence>
<evidence type="ECO:0000259" key="1">
    <source>
        <dbReference type="Pfam" id="PF13474"/>
    </source>
</evidence>
<dbReference type="Proteomes" id="UP000019666">
    <property type="component" value="Unassembled WGS sequence"/>
</dbReference>
<dbReference type="Pfam" id="PF13474">
    <property type="entry name" value="SnoaL_3"/>
    <property type="match status" value="1"/>
</dbReference>
<evidence type="ECO:0000313" key="3">
    <source>
        <dbReference type="Proteomes" id="UP000019666"/>
    </source>
</evidence>
<dbReference type="SUPFAM" id="SSF54427">
    <property type="entry name" value="NTF2-like"/>
    <property type="match status" value="1"/>
</dbReference>
<dbReference type="InterPro" id="IPR032710">
    <property type="entry name" value="NTF2-like_dom_sf"/>
</dbReference>
<dbReference type="Gene3D" id="3.10.450.50">
    <property type="match status" value="1"/>
</dbReference>
<evidence type="ECO:0000313" key="2">
    <source>
        <dbReference type="EMBL" id="EYD76996.1"/>
    </source>
</evidence>
<dbReference type="InterPro" id="IPR037401">
    <property type="entry name" value="SnoaL-like"/>
</dbReference>
<reference evidence="2 3" key="1">
    <citation type="submission" date="2013-02" db="EMBL/GenBank/DDBJ databases">
        <authorList>
            <person name="Fiebig A."/>
            <person name="Goeker M."/>
            <person name="Klenk H.-P.P."/>
        </authorList>
    </citation>
    <scope>NUCLEOTIDE SEQUENCE [LARGE SCALE GENOMIC DNA]</scope>
    <source>
        <strain evidence="2 3">DSM 19309</strain>
    </source>
</reference>
<dbReference type="EMBL" id="AOSK01000039">
    <property type="protein sequence ID" value="EYD76996.1"/>
    <property type="molecule type" value="Genomic_DNA"/>
</dbReference>
<accession>A0A017HRK5</accession>
<gene>
    <name evidence="2" type="ORF">Rumeso_01518</name>
</gene>
<name>A0A017HRK5_9RHOB</name>
<protein>
    <submittedName>
        <fullName evidence="2">Polynucleotide phosphorylase/polyadenylase</fullName>
    </submittedName>
</protein>
<dbReference type="RefSeq" id="WP_037278795.1">
    <property type="nucleotide sequence ID" value="NZ_KK088557.1"/>
</dbReference>
<dbReference type="STRING" id="442562.Rumeso_01518"/>
<dbReference type="AlphaFoldDB" id="A0A017HRK5"/>
<dbReference type="OrthoDB" id="1551077at2"/>
<feature type="domain" description="SnoaL-like" evidence="1">
    <location>
        <begin position="13"/>
        <end position="130"/>
    </location>
</feature>
<comment type="caution">
    <text evidence="2">The sequence shown here is derived from an EMBL/GenBank/DDBJ whole genome shotgun (WGS) entry which is preliminary data.</text>
</comment>
<proteinExistence type="predicted"/>
<organism evidence="2 3">
    <name type="scientific">Rubellimicrobium mesophilum DSM 19309</name>
    <dbReference type="NCBI Taxonomy" id="442562"/>
    <lineage>
        <taxon>Bacteria</taxon>
        <taxon>Pseudomonadati</taxon>
        <taxon>Pseudomonadota</taxon>
        <taxon>Alphaproteobacteria</taxon>
        <taxon>Rhodobacterales</taxon>
        <taxon>Roseobacteraceae</taxon>
        <taxon>Rubellimicrobium</taxon>
    </lineage>
</organism>
<dbReference type="HOGENOM" id="CLU_108368_1_0_5"/>